<keyword evidence="8 10" id="KW-0472">Membrane</keyword>
<keyword evidence="4" id="KW-0337">GPI-anchor biosynthesis</keyword>
<organism evidence="12 13">
    <name type="scientific">Phytophthora nicotianae P1976</name>
    <dbReference type="NCBI Taxonomy" id="1317066"/>
    <lineage>
        <taxon>Eukaryota</taxon>
        <taxon>Sar</taxon>
        <taxon>Stramenopiles</taxon>
        <taxon>Oomycota</taxon>
        <taxon>Peronosporomycetes</taxon>
        <taxon>Peronosporales</taxon>
        <taxon>Peronosporaceae</taxon>
        <taxon>Phytophthora</taxon>
    </lineage>
</organism>
<dbReference type="EMBL" id="ANJA01003521">
    <property type="protein sequence ID" value="ETO63139.1"/>
    <property type="molecule type" value="Genomic_DNA"/>
</dbReference>
<name>A0A080Z928_PHYNI</name>
<evidence type="ECO:0000256" key="5">
    <source>
        <dbReference type="ARBA" id="ARBA00022692"/>
    </source>
</evidence>
<dbReference type="PANTHER" id="PTHR28650:SF1">
    <property type="entry name" value="PHOSPHATIDYLINOSITOL-GLYCAN BIOSYNTHESIS CLASS X PROTEIN"/>
    <property type="match status" value="1"/>
</dbReference>
<comment type="subcellular location">
    <subcellularLocation>
        <location evidence="1">Endoplasmic reticulum membrane</location>
        <topology evidence="1">Single-pass membrane protein</topology>
    </subcellularLocation>
</comment>
<evidence type="ECO:0000256" key="11">
    <source>
        <dbReference type="SAM" id="SignalP"/>
    </source>
</evidence>
<feature type="transmembrane region" description="Helical" evidence="10">
    <location>
        <begin position="534"/>
        <end position="556"/>
    </location>
</feature>
<proteinExistence type="inferred from homology"/>
<keyword evidence="7 10" id="KW-1133">Transmembrane helix</keyword>
<evidence type="ECO:0000256" key="4">
    <source>
        <dbReference type="ARBA" id="ARBA00022502"/>
    </source>
</evidence>
<feature type="chain" id="PRO_5001752852" description="Phosphatidylinositol-glycan biosynthesis class X protein" evidence="11">
    <location>
        <begin position="18"/>
        <end position="576"/>
    </location>
</feature>
<keyword evidence="11" id="KW-0732">Signal</keyword>
<feature type="signal peptide" evidence="11">
    <location>
        <begin position="1"/>
        <end position="17"/>
    </location>
</feature>
<evidence type="ECO:0000256" key="6">
    <source>
        <dbReference type="ARBA" id="ARBA00022824"/>
    </source>
</evidence>
<evidence type="ECO:0008006" key="14">
    <source>
        <dbReference type="Google" id="ProtNLM"/>
    </source>
</evidence>
<dbReference type="Pfam" id="PF08320">
    <property type="entry name" value="PIG-X"/>
    <property type="match status" value="1"/>
</dbReference>
<dbReference type="PANTHER" id="PTHR28650">
    <property type="entry name" value="PHOSPHATIDYLINOSITOL-GLYCAN BIOSYNTHESIS CLASS X PROTEIN"/>
    <property type="match status" value="1"/>
</dbReference>
<dbReference type="UniPathway" id="UPA00196"/>
<evidence type="ECO:0000313" key="13">
    <source>
        <dbReference type="Proteomes" id="UP000028582"/>
    </source>
</evidence>
<keyword evidence="6" id="KW-0256">Endoplasmic reticulum</keyword>
<dbReference type="GO" id="GO:0006506">
    <property type="term" value="P:GPI anchor biosynthetic process"/>
    <property type="evidence" value="ECO:0007669"/>
    <property type="project" value="UniProtKB-UniPathway"/>
</dbReference>
<comment type="similarity">
    <text evidence="3">Belongs to the PIGX family.</text>
</comment>
<sequence>MRHWAALLGIFAVSGLSVETVSHATFALWPQYIDATLSLSIDTGGASVVESSRGGALGMLNVKMDTQLETPLDPLIDTIEITWIPATNIESSTFDHFLASSSRFDRMSAVGIHLQVRLREEADWSAINATHHERIENNVRGILQNTIPSLEILPSLSRGFLAKSLCDFRAWKTSNPLDEILRQPAVASSSRCYSSSFPFSPKSKDTSFYSRIIRAADENSVDFTTTERTLLEAQHDLHDGQRDLKLALMTFSRSSASATIDAEYLEAWITRPSSPDESFRAVLPIGKSKSDVLVVTSTARDLDFDKLELIWLQRDGKRVVPTSSPSILEIRAPKTTIAASLQAAITGEGFHRRYVMDVEILETGICSAPSESKTILMRVPISNTAYIDLDEIRRMERFGELKLLSFTKHIEIERPSPVSSQHVVGLEFTMPSTNQSHIEFPIHFRYQAPSESELYRQAPVIAPDIFLFCRDGDHGPKKKLKSSDDDDVRNYLQTWGISDQGRSCSGSHWLRLAAVSPLPIMTVLTPVGYLPSRWLVSSMTLCFATMGAVILVWVSVGVAKRTLRASAGADWKGKTD</sequence>
<evidence type="ECO:0000313" key="12">
    <source>
        <dbReference type="EMBL" id="ETO63139.1"/>
    </source>
</evidence>
<comment type="caution">
    <text evidence="12">The sequence shown here is derived from an EMBL/GenBank/DDBJ whole genome shotgun (WGS) entry which is preliminary data.</text>
</comment>
<dbReference type="GO" id="GO:0005789">
    <property type="term" value="C:endoplasmic reticulum membrane"/>
    <property type="evidence" value="ECO:0007669"/>
    <property type="project" value="UniProtKB-SubCell"/>
</dbReference>
<keyword evidence="9" id="KW-0325">Glycoprotein</keyword>
<gene>
    <name evidence="12" type="ORF">F444_19073</name>
</gene>
<keyword evidence="5 10" id="KW-0812">Transmembrane</keyword>
<dbReference type="OrthoDB" id="5546453at2759"/>
<evidence type="ECO:0000256" key="2">
    <source>
        <dbReference type="ARBA" id="ARBA00004687"/>
    </source>
</evidence>
<reference evidence="12 13" key="1">
    <citation type="submission" date="2013-11" db="EMBL/GenBank/DDBJ databases">
        <title>The Genome Sequence of Phytophthora parasitica P1976.</title>
        <authorList>
            <consortium name="The Broad Institute Genomics Platform"/>
            <person name="Russ C."/>
            <person name="Tyler B."/>
            <person name="Panabieres F."/>
            <person name="Shan W."/>
            <person name="Tripathy S."/>
            <person name="Grunwald N."/>
            <person name="Machado M."/>
            <person name="Johnson C.S."/>
            <person name="Walker B."/>
            <person name="Young S."/>
            <person name="Zeng Q."/>
            <person name="Gargeya S."/>
            <person name="Fitzgerald M."/>
            <person name="Haas B."/>
            <person name="Abouelleil A."/>
            <person name="Allen A.W."/>
            <person name="Alvarado L."/>
            <person name="Arachchi H.M."/>
            <person name="Berlin A.M."/>
            <person name="Chapman S.B."/>
            <person name="Gainer-Dewar J."/>
            <person name="Goldberg J."/>
            <person name="Griggs A."/>
            <person name="Gujja S."/>
            <person name="Hansen M."/>
            <person name="Howarth C."/>
            <person name="Imamovic A."/>
            <person name="Ireland A."/>
            <person name="Larimer J."/>
            <person name="McCowan C."/>
            <person name="Murphy C."/>
            <person name="Pearson M."/>
            <person name="Poon T.W."/>
            <person name="Priest M."/>
            <person name="Roberts A."/>
            <person name="Saif S."/>
            <person name="Shea T."/>
            <person name="Sisk P."/>
            <person name="Sykes S."/>
            <person name="Wortman J."/>
            <person name="Nusbaum C."/>
            <person name="Birren B."/>
        </authorList>
    </citation>
    <scope>NUCLEOTIDE SEQUENCE [LARGE SCALE GENOMIC DNA]</scope>
    <source>
        <strain evidence="12 13">P1976</strain>
    </source>
</reference>
<dbReference type="InterPro" id="IPR040039">
    <property type="entry name" value="PIGX"/>
</dbReference>
<evidence type="ECO:0000256" key="10">
    <source>
        <dbReference type="SAM" id="Phobius"/>
    </source>
</evidence>
<comment type="pathway">
    <text evidence="2">Glycolipid biosynthesis; glycosylphosphatidylinositol-anchor biosynthesis.</text>
</comment>
<accession>A0A080Z928</accession>
<dbReference type="Proteomes" id="UP000028582">
    <property type="component" value="Unassembled WGS sequence"/>
</dbReference>
<evidence type="ECO:0000256" key="9">
    <source>
        <dbReference type="ARBA" id="ARBA00023180"/>
    </source>
</evidence>
<evidence type="ECO:0000256" key="3">
    <source>
        <dbReference type="ARBA" id="ARBA00010345"/>
    </source>
</evidence>
<evidence type="ECO:0000256" key="7">
    <source>
        <dbReference type="ARBA" id="ARBA00022989"/>
    </source>
</evidence>
<protein>
    <recommendedName>
        <fullName evidence="14">Phosphatidylinositol-glycan biosynthesis class X protein</fullName>
    </recommendedName>
</protein>
<dbReference type="AlphaFoldDB" id="A0A080Z928"/>
<evidence type="ECO:0000256" key="1">
    <source>
        <dbReference type="ARBA" id="ARBA00004389"/>
    </source>
</evidence>
<dbReference type="InterPro" id="IPR013233">
    <property type="entry name" value="PIG-X/PBN1"/>
</dbReference>
<evidence type="ECO:0000256" key="8">
    <source>
        <dbReference type="ARBA" id="ARBA00023136"/>
    </source>
</evidence>